<evidence type="ECO:0000313" key="3">
    <source>
        <dbReference type="Proteomes" id="UP000076532"/>
    </source>
</evidence>
<dbReference type="OrthoDB" id="2690880at2759"/>
<dbReference type="EMBL" id="KV417535">
    <property type="protein sequence ID" value="KZP23001.1"/>
    <property type="molecule type" value="Genomic_DNA"/>
</dbReference>
<sequence>MFEHASRLYARQLFPTRNGYPLYIPEPPSNRPLELIERGTSIGDVGIVKLDGSFQYAFNIFTPQTDAAINYFGVPVGFHNLTLHGRDTTSVPYKFSKKSEVKTEGKYRKTVDVPLNAHASDGSTASPAGFKLGYQVGESPSESALLTLPDGAIGEDYNHLEDIRTYSIENAPSWYTFISETLGRQAPSGSLYVVTGCDKSAAWGIVTNAENSEPKESTLEFTAKFVAASASYACSWGTMGFAGSIPPCRSADPKPGVKQPHNQCHFIRGFKILLRESVSTELNQDQFVAVESITDHSKIDSLLRQNENSFPGSDSWWSRLVSSSQSGGGTPHQEGADDWIDDVELDPPTGPYHALDTINKYLLETNPQAEVAISHESDWWDLSPGATLANEDDIIRRLASRTPTIESGGVFLVARAATQSDTRPNEGSAMVGDHEAAR</sequence>
<evidence type="ECO:0000313" key="2">
    <source>
        <dbReference type="EMBL" id="KZP23001.1"/>
    </source>
</evidence>
<name>A0A166LIU1_9AGAM</name>
<keyword evidence="3" id="KW-1185">Reference proteome</keyword>
<organism evidence="2 3">
    <name type="scientific">Athelia psychrophila</name>
    <dbReference type="NCBI Taxonomy" id="1759441"/>
    <lineage>
        <taxon>Eukaryota</taxon>
        <taxon>Fungi</taxon>
        <taxon>Dikarya</taxon>
        <taxon>Basidiomycota</taxon>
        <taxon>Agaricomycotina</taxon>
        <taxon>Agaricomycetes</taxon>
        <taxon>Agaricomycetidae</taxon>
        <taxon>Atheliales</taxon>
        <taxon>Atheliaceae</taxon>
        <taxon>Athelia</taxon>
    </lineage>
</organism>
<feature type="region of interest" description="Disordered" evidence="1">
    <location>
        <begin position="419"/>
        <end position="438"/>
    </location>
</feature>
<evidence type="ECO:0000256" key="1">
    <source>
        <dbReference type="SAM" id="MobiDB-lite"/>
    </source>
</evidence>
<proteinExistence type="predicted"/>
<gene>
    <name evidence="2" type="ORF">FIBSPDRAFT_786411</name>
</gene>
<dbReference type="AlphaFoldDB" id="A0A166LIU1"/>
<protein>
    <submittedName>
        <fullName evidence="2">Uncharacterized protein</fullName>
    </submittedName>
</protein>
<accession>A0A166LIU1</accession>
<feature type="region of interest" description="Disordered" evidence="1">
    <location>
        <begin position="321"/>
        <end position="341"/>
    </location>
</feature>
<dbReference type="Proteomes" id="UP000076532">
    <property type="component" value="Unassembled WGS sequence"/>
</dbReference>
<reference evidence="2 3" key="1">
    <citation type="journal article" date="2016" name="Mol. Biol. Evol.">
        <title>Comparative Genomics of Early-Diverging Mushroom-Forming Fungi Provides Insights into the Origins of Lignocellulose Decay Capabilities.</title>
        <authorList>
            <person name="Nagy L.G."/>
            <person name="Riley R."/>
            <person name="Tritt A."/>
            <person name="Adam C."/>
            <person name="Daum C."/>
            <person name="Floudas D."/>
            <person name="Sun H."/>
            <person name="Yadav J.S."/>
            <person name="Pangilinan J."/>
            <person name="Larsson K.H."/>
            <person name="Matsuura K."/>
            <person name="Barry K."/>
            <person name="Labutti K."/>
            <person name="Kuo R."/>
            <person name="Ohm R.A."/>
            <person name="Bhattacharya S.S."/>
            <person name="Shirouzu T."/>
            <person name="Yoshinaga Y."/>
            <person name="Martin F.M."/>
            <person name="Grigoriev I.V."/>
            <person name="Hibbett D.S."/>
        </authorList>
    </citation>
    <scope>NUCLEOTIDE SEQUENCE [LARGE SCALE GENOMIC DNA]</scope>
    <source>
        <strain evidence="2 3">CBS 109695</strain>
    </source>
</reference>